<dbReference type="InterPro" id="IPR035985">
    <property type="entry name" value="Ubiquitin-activating_enz"/>
</dbReference>
<proteinExistence type="predicted"/>
<comment type="caution">
    <text evidence="3">The sequence shown here is derived from an EMBL/GenBank/DDBJ whole genome shotgun (WGS) entry which is preliminary data.</text>
</comment>
<feature type="transmembrane region" description="Helical" evidence="1">
    <location>
        <begin position="216"/>
        <end position="236"/>
    </location>
</feature>
<dbReference type="CDD" id="cd00755">
    <property type="entry name" value="YgdL_like"/>
    <property type="match status" value="1"/>
</dbReference>
<dbReference type="Proteomes" id="UP000294743">
    <property type="component" value="Unassembled WGS sequence"/>
</dbReference>
<evidence type="ECO:0000256" key="1">
    <source>
        <dbReference type="SAM" id="Phobius"/>
    </source>
</evidence>
<dbReference type="PANTHER" id="PTHR43267">
    <property type="entry name" value="TRNA THREONYLCARBAMOYLADENOSINE DEHYDRATASE"/>
    <property type="match status" value="1"/>
</dbReference>
<dbReference type="RefSeq" id="WP_134170311.1">
    <property type="nucleotide sequence ID" value="NZ_SODD01000030.1"/>
</dbReference>
<gene>
    <name evidence="3" type="ORF">EDD63_13019</name>
</gene>
<dbReference type="GO" id="GO:0008641">
    <property type="term" value="F:ubiquitin-like modifier activating enzyme activity"/>
    <property type="evidence" value="ECO:0007669"/>
    <property type="project" value="InterPro"/>
</dbReference>
<keyword evidence="1" id="KW-1133">Transmembrane helix</keyword>
<evidence type="ECO:0000313" key="3">
    <source>
        <dbReference type="EMBL" id="TDW14826.1"/>
    </source>
</evidence>
<dbReference type="PANTHER" id="PTHR43267:SF1">
    <property type="entry name" value="TRNA THREONYLCARBAMOYLADENOSINE DEHYDRATASE"/>
    <property type="match status" value="1"/>
</dbReference>
<dbReference type="Gene3D" id="3.40.50.720">
    <property type="entry name" value="NAD(P)-binding Rossmann-like Domain"/>
    <property type="match status" value="1"/>
</dbReference>
<dbReference type="Pfam" id="PF00899">
    <property type="entry name" value="ThiF"/>
    <property type="match status" value="1"/>
</dbReference>
<accession>A0A4R7ZD63</accession>
<dbReference type="AlphaFoldDB" id="A0A4R7ZD63"/>
<dbReference type="GO" id="GO:0061503">
    <property type="term" value="F:tRNA threonylcarbamoyladenosine dehydratase"/>
    <property type="evidence" value="ECO:0007669"/>
    <property type="project" value="TreeGrafter"/>
</dbReference>
<evidence type="ECO:0000313" key="4">
    <source>
        <dbReference type="Proteomes" id="UP000294743"/>
    </source>
</evidence>
<keyword evidence="4" id="KW-1185">Reference proteome</keyword>
<keyword evidence="1" id="KW-0812">Transmembrane</keyword>
<keyword evidence="1" id="KW-0472">Membrane</keyword>
<dbReference type="GO" id="GO:0061504">
    <property type="term" value="P:cyclic threonylcarbamoyladenosine biosynthetic process"/>
    <property type="evidence" value="ECO:0007669"/>
    <property type="project" value="TreeGrafter"/>
</dbReference>
<organism evidence="3 4">
    <name type="scientific">Breznakia blatticola</name>
    <dbReference type="NCBI Taxonomy" id="1754012"/>
    <lineage>
        <taxon>Bacteria</taxon>
        <taxon>Bacillati</taxon>
        <taxon>Bacillota</taxon>
        <taxon>Erysipelotrichia</taxon>
        <taxon>Erysipelotrichales</taxon>
        <taxon>Erysipelotrichaceae</taxon>
        <taxon>Breznakia</taxon>
    </lineage>
</organism>
<feature type="domain" description="THIF-type NAD/FAD binding fold" evidence="2">
    <location>
        <begin position="11"/>
        <end position="231"/>
    </location>
</feature>
<name>A0A4R7ZD63_9FIRM</name>
<dbReference type="InterPro" id="IPR000594">
    <property type="entry name" value="ThiF_NAD_FAD-bd"/>
</dbReference>
<dbReference type="SUPFAM" id="SSF69572">
    <property type="entry name" value="Activating enzymes of the ubiquitin-like proteins"/>
    <property type="match status" value="1"/>
</dbReference>
<dbReference type="OrthoDB" id="9804150at2"/>
<dbReference type="InterPro" id="IPR045886">
    <property type="entry name" value="ThiF/MoeB/HesA"/>
</dbReference>
<protein>
    <submittedName>
        <fullName evidence="3">tRNA A37 threonylcarbamoyladenosine dehydratase</fullName>
    </submittedName>
</protein>
<reference evidence="3 4" key="1">
    <citation type="submission" date="2019-03" db="EMBL/GenBank/DDBJ databases">
        <title>Genomic Encyclopedia of Type Strains, Phase IV (KMG-IV): sequencing the most valuable type-strain genomes for metagenomic binning, comparative biology and taxonomic classification.</title>
        <authorList>
            <person name="Goeker M."/>
        </authorList>
    </citation>
    <scope>NUCLEOTIDE SEQUENCE [LARGE SCALE GENOMIC DNA]</scope>
    <source>
        <strain evidence="3 4">DSM 28867</strain>
    </source>
</reference>
<dbReference type="EMBL" id="SODD01000030">
    <property type="protein sequence ID" value="TDW14826.1"/>
    <property type="molecule type" value="Genomic_DNA"/>
</dbReference>
<sequence length="239" mass="26541">MENQFIRSEMLLTENGIKTLQNSHVAVFGVGGVGGHCIETLVRSGVKEVSIIDNDTVSLSNLNRQIVALHSTIGQSKVEVMKKRLLDINPDAIIHTYETFVLKDTINEIDLVGVDYIIDCIDTMVAKILLIEKAKEIQIPIICSMGTGNKLDPTKLQIGDISKTSYDPVAKVLRRELKARHIKKVEVLWSTEQPIKPMIPWEDNPNITKRNVPGSVAFMPNIAGIMLAGHVILQIIDKK</sequence>
<evidence type="ECO:0000259" key="2">
    <source>
        <dbReference type="Pfam" id="PF00899"/>
    </source>
</evidence>